<dbReference type="GO" id="GO:0042128">
    <property type="term" value="P:nitrate assimilation"/>
    <property type="evidence" value="ECO:0007669"/>
    <property type="project" value="UniProtKB-KW"/>
</dbReference>
<reference evidence="2" key="1">
    <citation type="journal article" date="2015" name="Nature">
        <title>Complex archaea that bridge the gap between prokaryotes and eukaryotes.</title>
        <authorList>
            <person name="Spang A."/>
            <person name="Saw J.H."/>
            <person name="Jorgensen S.L."/>
            <person name="Zaremba-Niedzwiedzka K."/>
            <person name="Martijn J."/>
            <person name="Lind A.E."/>
            <person name="van Eijk R."/>
            <person name="Schleper C."/>
            <person name="Guy L."/>
            <person name="Ettema T.J."/>
        </authorList>
    </citation>
    <scope>NUCLEOTIDE SEQUENCE</scope>
</reference>
<dbReference type="GO" id="GO:0051131">
    <property type="term" value="P:chaperone-mediated protein complex assembly"/>
    <property type="evidence" value="ECO:0007669"/>
    <property type="project" value="InterPro"/>
</dbReference>
<dbReference type="EMBL" id="LAZR01001656">
    <property type="protein sequence ID" value="KKN41301.1"/>
    <property type="molecule type" value="Genomic_DNA"/>
</dbReference>
<dbReference type="SUPFAM" id="SSF89155">
    <property type="entry name" value="TorD-like"/>
    <property type="match status" value="1"/>
</dbReference>
<keyword evidence="1" id="KW-0534">Nitrate assimilation</keyword>
<sequence length="250" mass="28757">MQLLKVLARILEYPCAELQTAKDAMVEAVLEDSRLPRKNKEQLLQCIDRLCDGDLLELEEAYTGIFDKGRATSLLLFEHVHGESRDRGQAMVDLMEQYRANGLEIDAKELPDYLPLFLEYLSTRPWEEIRNWLEDIHHILGLLGERLYQRESFYHVAMDSLLELSGRKTDRQELARIVASEERDDTPEALDKVWEEEMVKFVDDQGSSCSTGGVVGQRRRELEQTQTIHLSDHLMTDVTPAQARAAVRDA</sequence>
<name>A0A0F9SWN5_9ZZZZ</name>
<dbReference type="InterPro" id="IPR003765">
    <property type="entry name" value="NO3_reductase_chaperone_NarJ"/>
</dbReference>
<dbReference type="GO" id="GO:0016530">
    <property type="term" value="F:metallochaperone activity"/>
    <property type="evidence" value="ECO:0007669"/>
    <property type="project" value="TreeGrafter"/>
</dbReference>
<comment type="caution">
    <text evidence="2">The sequence shown here is derived from an EMBL/GenBank/DDBJ whole genome shotgun (WGS) entry which is preliminary data.</text>
</comment>
<evidence type="ECO:0000313" key="2">
    <source>
        <dbReference type="EMBL" id="KKN41301.1"/>
    </source>
</evidence>
<dbReference type="Gene3D" id="1.10.3480.10">
    <property type="entry name" value="TorD-like"/>
    <property type="match status" value="1"/>
</dbReference>
<evidence type="ECO:0008006" key="3">
    <source>
        <dbReference type="Google" id="ProtNLM"/>
    </source>
</evidence>
<dbReference type="GO" id="GO:0051082">
    <property type="term" value="F:unfolded protein binding"/>
    <property type="evidence" value="ECO:0007669"/>
    <property type="project" value="InterPro"/>
</dbReference>
<proteinExistence type="predicted"/>
<protein>
    <recommendedName>
        <fullName evidence="3">Nitrate reductase molybdenum cofactor assembly chaperone</fullName>
    </recommendedName>
</protein>
<gene>
    <name evidence="2" type="ORF">LCGC14_0724810</name>
</gene>
<dbReference type="InterPro" id="IPR036411">
    <property type="entry name" value="TorD-like_sf"/>
</dbReference>
<evidence type="ECO:0000256" key="1">
    <source>
        <dbReference type="ARBA" id="ARBA00023063"/>
    </source>
</evidence>
<dbReference type="InterPro" id="IPR020945">
    <property type="entry name" value="DMSO/NO3_reduct_chaperone"/>
</dbReference>
<dbReference type="PANTHER" id="PTHR43680:SF2">
    <property type="entry name" value="NITRATE REDUCTASE MOLYBDENUM COFACTOR ASSEMBLY CHAPERONE NARJ"/>
    <property type="match status" value="1"/>
</dbReference>
<dbReference type="Pfam" id="PF02613">
    <property type="entry name" value="Nitrate_red_del"/>
    <property type="match status" value="1"/>
</dbReference>
<dbReference type="NCBIfam" id="TIGR00684">
    <property type="entry name" value="narJ"/>
    <property type="match status" value="1"/>
</dbReference>
<accession>A0A0F9SWN5</accession>
<dbReference type="AlphaFoldDB" id="A0A0F9SWN5"/>
<organism evidence="2">
    <name type="scientific">marine sediment metagenome</name>
    <dbReference type="NCBI Taxonomy" id="412755"/>
    <lineage>
        <taxon>unclassified sequences</taxon>
        <taxon>metagenomes</taxon>
        <taxon>ecological metagenomes</taxon>
    </lineage>
</organism>
<dbReference type="PANTHER" id="PTHR43680">
    <property type="entry name" value="NITRATE REDUCTASE MOLYBDENUM COFACTOR ASSEMBLY CHAPERONE"/>
    <property type="match status" value="1"/>
</dbReference>